<dbReference type="AlphaFoldDB" id="A0A485BVT8"/>
<feature type="binding site" evidence="5">
    <location>
        <position position="101"/>
    </location>
    <ligand>
        <name>FAD</name>
        <dbReference type="ChEBI" id="CHEBI:57692"/>
    </ligand>
</feature>
<dbReference type="GO" id="GO:0071949">
    <property type="term" value="F:FAD binding"/>
    <property type="evidence" value="ECO:0007669"/>
    <property type="project" value="InterPro"/>
</dbReference>
<dbReference type="Proteomes" id="UP000332594">
    <property type="component" value="Unassembled WGS sequence"/>
</dbReference>
<dbReference type="PANTHER" id="PTHR46972">
    <property type="entry name" value="MONOOXYGENASE ASQM-RELATED"/>
    <property type="match status" value="1"/>
</dbReference>
<evidence type="ECO:0000313" key="8">
    <source>
        <dbReference type="Proteomes" id="UP000332594"/>
    </source>
</evidence>
<proteinExistence type="inferred from homology"/>
<dbReference type="EMBL" id="CAADJG010000002">
    <property type="protein sequence ID" value="VFS72659.1"/>
    <property type="molecule type" value="Genomic_DNA"/>
</dbReference>
<keyword evidence="2 5" id="KW-0274">FAD</keyword>
<keyword evidence="5" id="KW-0547">Nucleotide-binding</keyword>
<dbReference type="Gene3D" id="3.50.50.60">
    <property type="entry name" value="FAD/NAD(P)-binding domain"/>
    <property type="match status" value="1"/>
</dbReference>
<gene>
    <name evidence="7" type="primary">nahG</name>
    <name evidence="7" type="ORF">NCTC13038_02728</name>
</gene>
<dbReference type="PRINTS" id="PR00420">
    <property type="entry name" value="RNGMNOXGNASE"/>
</dbReference>
<feature type="binding site" evidence="5">
    <location>
        <position position="293"/>
    </location>
    <ligand>
        <name>FAD</name>
        <dbReference type="ChEBI" id="CHEBI:57692"/>
    </ligand>
</feature>
<feature type="domain" description="FAD-binding" evidence="6">
    <location>
        <begin position="4"/>
        <end position="173"/>
    </location>
</feature>
<evidence type="ECO:0000256" key="5">
    <source>
        <dbReference type="HAMAP-Rule" id="MF_00845"/>
    </source>
</evidence>
<keyword evidence="3 5" id="KW-0560">Oxidoreductase</keyword>
<name>A0A485BVT8_RAOTE</name>
<dbReference type="PANTHER" id="PTHR46972:SF1">
    <property type="entry name" value="FAD DEPENDENT OXIDOREDUCTASE DOMAIN-CONTAINING PROTEIN"/>
    <property type="match status" value="1"/>
</dbReference>
<evidence type="ECO:0000256" key="4">
    <source>
        <dbReference type="ARBA" id="ARBA00023033"/>
    </source>
</evidence>
<keyword evidence="1 5" id="KW-0285">Flavoprotein</keyword>
<evidence type="ECO:0000256" key="1">
    <source>
        <dbReference type="ARBA" id="ARBA00022630"/>
    </source>
</evidence>
<comment type="cofactor">
    <cofactor evidence="5">
        <name>FAD</name>
        <dbReference type="ChEBI" id="CHEBI:57692"/>
    </cofactor>
</comment>
<feature type="domain" description="FAD-binding" evidence="6">
    <location>
        <begin position="287"/>
        <end position="321"/>
    </location>
</feature>
<protein>
    <recommendedName>
        <fullName evidence="5">Flavin-dependent monooxygenase</fullName>
    </recommendedName>
    <alternativeName>
        <fullName evidence="5">TetX monooxygenase</fullName>
        <shortName evidence="5">TetX</shortName>
        <ecNumber evidence="5">1.14.13.-</ecNumber>
    </alternativeName>
</protein>
<comment type="subcellular location">
    <subcellularLocation>
        <location evidence="5">Cytoplasm</location>
    </subcellularLocation>
</comment>
<dbReference type="GO" id="GO:0004497">
    <property type="term" value="F:monooxygenase activity"/>
    <property type="evidence" value="ECO:0007669"/>
    <property type="project" value="UniProtKB-UniRule"/>
</dbReference>
<keyword evidence="5" id="KW-0963">Cytoplasm</keyword>
<feature type="binding site" evidence="5">
    <location>
        <position position="47"/>
    </location>
    <ligand>
        <name>FAD</name>
        <dbReference type="ChEBI" id="CHEBI:57692"/>
    </ligand>
</feature>
<evidence type="ECO:0000256" key="3">
    <source>
        <dbReference type="ARBA" id="ARBA00023002"/>
    </source>
</evidence>
<comment type="similarity">
    <text evidence="5">Belongs to the aromatic-ring hydroxylase family. TetX subfamily.</text>
</comment>
<dbReference type="GO" id="GO:0046677">
    <property type="term" value="P:response to antibiotic"/>
    <property type="evidence" value="ECO:0007669"/>
    <property type="project" value="InterPro"/>
</dbReference>
<feature type="binding site" evidence="5">
    <location>
        <position position="40"/>
    </location>
    <ligand>
        <name>NADPH</name>
        <dbReference type="ChEBI" id="CHEBI:57783"/>
    </ligand>
</feature>
<accession>A0A485BVT8</accession>
<comment type="function">
    <text evidence="5">An FAD-requiring monooxygenase active on some tetracycline antibiotic derivatives, which leads to their inactivation. Hydroxylates carbon 11a of tetracycline and some analogs.</text>
</comment>
<comment type="catalytic activity">
    <reaction evidence="5">
        <text>a tetracycline + NADPH + O2 + H(+) = an 11a-hydroxytetracycline + NADP(+) + H2O</text>
        <dbReference type="Rhea" id="RHEA:61444"/>
        <dbReference type="ChEBI" id="CHEBI:15377"/>
        <dbReference type="ChEBI" id="CHEBI:15378"/>
        <dbReference type="ChEBI" id="CHEBI:15379"/>
        <dbReference type="ChEBI" id="CHEBI:57783"/>
        <dbReference type="ChEBI" id="CHEBI:58349"/>
        <dbReference type="ChEBI" id="CHEBI:144644"/>
        <dbReference type="ChEBI" id="CHEBI:144645"/>
    </reaction>
</comment>
<dbReference type="HAMAP" id="MF_00845">
    <property type="entry name" value="TetX_monooxygenase"/>
    <property type="match status" value="1"/>
</dbReference>
<dbReference type="EC" id="1.14.13.-" evidence="5"/>
<dbReference type="InterPro" id="IPR036188">
    <property type="entry name" value="FAD/NAD-bd_sf"/>
</dbReference>
<sequence length="378" mass="40842">MNLSVTITGAGLSGLMLARILHVHGINAVIYEAEPSPEVRRQGGQLDIHESSGQYALEAAGLTDEFHAIIHKGGGATRILSPQGEVLFDQPDNGQRPEVLRGDLRQVLIDSLPAGTIQWGKKLTCVMPDGEGRHHLTFADGSTATSQLLVGADGAWSKVRHLVSGARPSYAGITLIETFLHDVDHRHPESAGAVGPGNMFCMVPGTCLTAHREAGNIIHTYAQFMRPQSWVDGIDFSDVEATNLLIQKEFQGWAPYLTALITAGDTPLIPRPIYSLPDEHRWDRVHGVTLIGDAAHLMAPNGTGANLGMLDAVELGKLIATNTDNIDAALGIYEEAMFLRSKDEATDTHITIDYILGENAPHKLIEFFQAVEAGVFEK</sequence>
<dbReference type="InterPro" id="IPR043683">
    <property type="entry name" value="TetX_monooxygenase"/>
</dbReference>
<keyword evidence="4 5" id="KW-0503">Monooxygenase</keyword>
<dbReference type="GO" id="GO:0005737">
    <property type="term" value="C:cytoplasm"/>
    <property type="evidence" value="ECO:0007669"/>
    <property type="project" value="UniProtKB-SubCell"/>
</dbReference>
<organism evidence="7 8">
    <name type="scientific">Raoultella terrigena</name>
    <name type="common">Klebsiella terrigena</name>
    <dbReference type="NCBI Taxonomy" id="577"/>
    <lineage>
        <taxon>Bacteria</taxon>
        <taxon>Pseudomonadati</taxon>
        <taxon>Pseudomonadota</taxon>
        <taxon>Gammaproteobacteria</taxon>
        <taxon>Enterobacterales</taxon>
        <taxon>Enterobacteriaceae</taxon>
        <taxon>Klebsiella/Raoultella group</taxon>
        <taxon>Raoultella</taxon>
    </lineage>
</organism>
<dbReference type="InterPro" id="IPR002938">
    <property type="entry name" value="FAD-bd"/>
</dbReference>
<evidence type="ECO:0000256" key="2">
    <source>
        <dbReference type="ARBA" id="ARBA00022827"/>
    </source>
</evidence>
<dbReference type="RefSeq" id="WP_134526011.1">
    <property type="nucleotide sequence ID" value="NZ_BJNO01000001.1"/>
</dbReference>
<dbReference type="Pfam" id="PF01494">
    <property type="entry name" value="FAD_binding_3"/>
    <property type="match status" value="2"/>
</dbReference>
<evidence type="ECO:0000259" key="6">
    <source>
        <dbReference type="Pfam" id="PF01494"/>
    </source>
</evidence>
<comment type="subunit">
    <text evidence="5">Monomer.</text>
</comment>
<keyword evidence="5" id="KW-0521">NADP</keyword>
<reference evidence="7 8" key="1">
    <citation type="submission" date="2019-03" db="EMBL/GenBank/DDBJ databases">
        <authorList>
            <consortium name="Pathogen Informatics"/>
        </authorList>
    </citation>
    <scope>NUCLEOTIDE SEQUENCE [LARGE SCALE GENOMIC DNA]</scope>
    <source>
        <strain evidence="7 8">NCTC13038</strain>
    </source>
</reference>
<dbReference type="SUPFAM" id="SSF51905">
    <property type="entry name" value="FAD/NAD(P)-binding domain"/>
    <property type="match status" value="1"/>
</dbReference>
<evidence type="ECO:0000313" key="7">
    <source>
        <dbReference type="EMBL" id="VFS72659.1"/>
    </source>
</evidence>
<comment type="domain">
    <text evidence="5">Consists of an N-terminal FAD-binding domain with a Rossman fold and a C-terminal substrate-binding domain.</text>
</comment>